<feature type="domain" description="NUA/TPR/MLP1-2-like" evidence="8">
    <location>
        <begin position="515"/>
        <end position="623"/>
    </location>
</feature>
<dbReference type="PANTHER" id="PTHR18898">
    <property type="entry name" value="NUCLEOPROTEIN TPR-RELATED"/>
    <property type="match status" value="1"/>
</dbReference>
<dbReference type="InterPro" id="IPR012929">
    <property type="entry name" value="Nucleoprot-TPR/MLP1-2_dom"/>
</dbReference>
<feature type="compositionally biased region" description="Basic and acidic residues" evidence="5">
    <location>
        <begin position="1516"/>
        <end position="1535"/>
    </location>
</feature>
<organism evidence="9 10">
    <name type="scientific">Xylaria bambusicola</name>
    <dbReference type="NCBI Taxonomy" id="326684"/>
    <lineage>
        <taxon>Eukaryota</taxon>
        <taxon>Fungi</taxon>
        <taxon>Dikarya</taxon>
        <taxon>Ascomycota</taxon>
        <taxon>Pezizomycotina</taxon>
        <taxon>Sordariomycetes</taxon>
        <taxon>Xylariomycetidae</taxon>
        <taxon>Xylariales</taxon>
        <taxon>Xylariaceae</taxon>
        <taxon>Xylaria</taxon>
    </lineage>
</organism>
<name>A0AAN7UHE0_9PEZI</name>
<feature type="region of interest" description="Disordered" evidence="5">
    <location>
        <begin position="1"/>
        <end position="25"/>
    </location>
</feature>
<feature type="compositionally biased region" description="Polar residues" evidence="5">
    <location>
        <begin position="14"/>
        <end position="25"/>
    </location>
</feature>
<dbReference type="Proteomes" id="UP001305414">
    <property type="component" value="Unassembled WGS sequence"/>
</dbReference>
<feature type="coiled-coil region" evidence="4">
    <location>
        <begin position="597"/>
        <end position="644"/>
    </location>
</feature>
<sequence length="2075" mass="233302">MDKVNEAREEYPRQVTTSHHQSPLSETTMAAAGVDVGYLATHLGIPETNISGAISDPTADLVSAILAAVATKAHEFDTLFSLKLQLEVELETSVRSAEAQRDASNETAKKALKDVEEIRQKLNQEETRRQTLENELQTLISSSSTSQSDIDTLRARIASLETSNRESLAIIDTKNATNEALSQELQAQHQKTLELNREVTALQQAVQNANAAASSSKIREQGLQRQLEAARRDVEWTDQELKKVSAEALSYRKEKGARIAELQRQNDDAASMVDSLKRGEQQLRQRLQDAQRKADDALAKVQQLEEAATRREEDFQQQVDRLQRLHELTEQQNSTQKNRLRTMEERESQVKRECEEKVQQISKEIASLNMDKEELAQANESLQAEVGRLEAMIASGSGGSPPGQPGSAPQTPRPLNGSIYRPSSPFTTPGSMRKSISTTQALDEYYKVKGQLNVEKQRANNLAKDLEDVLEQLQAKAPELEELYAENERLQSEIQNMSHLSDESFRERDAAKKAARKAESAASQAQAEISILRNQLRDLGAQIQMLLFNMHCREKGLDELSIEETLHFQKLERGQVEGNADNINGMILQRLVVFKDIQELQEKNEKLLQVTHELGQNMESEEAIAAKNQAVEDHKERIRLQEELEVFRDTLRGFKIKTESITKERDMFRRIVESRASADELASALGHPPRDGVLASIEQNPPADGDYPTLLEDIRKEFEDYRKEQSTDRKTLKEQIEKLSAERTRLQSEVSRITSQLSLASERFDMLKSNYTALENENKELQKRNNALSESAAKQDIRTQNVAEELVEARAVVESMRSENANLRAEKNLWQDIQDRLNRDNENLVQEKSRLNGLLATHQTLQNERELADGETKRRLQATIDNLEADLTSTKRKLSEEVEEAKKTQLRKEFDAQQSQKRIDELTSNLGQIREELVAVKTSRDHLQSRVDELTIQLRSADERAERLQPRPTPRPGSMASVFDDSAIEQDGDERIQELIHEATDLKRDLEMARSQLENAQGQVERYKELSQASEEELERLNAAQEQYTQEMDSTLSTKEAVIKELEQRIEDLSSELSRSNNELSALRDAQADVIRRFEEEKSILEEEVKRLKDDEEHYRSSSQFHQQDLRAQAEIAASAQQAYENEVMKHGETAKALSNVRNEYNQLKTSVAKYKAEAESAKATLLQSESSWDERRQKFEQEISEIRSRWEDANAQNKLLHQQLENVTAQISALQQSRASGDESLESISAQPSGLDADKYRELSNYLRSEKDILEVQYDIKVQDAKRLQQQLEYTQSQLDDARLKLEQERSSHGDNDRNTMAHKDLMSKLEELNLFRESNAALRTEARQAQAQLTEKIAKITELESTIQPLEAQIEELQSQQTFKEAEMKQLQEDRDRWQKRTEDILSKHGRADPAEVEELKQKVASLESERNALQEAEVPLRERITELENSIATKEAEWAITREKLINSAKERSRQLTTAKNQVVAEKEQVQQKFEEAASELASTKEELETFKKAKSELEEHVSELKRQVESLRADSQKAATPATPAPSSEPLESQAALSELQGQLSAARSEIELITSQKVRIEQELQSTRDQLSSVIAEKEQGVTEAHTQTNGDLAIQNDVSTRQNGLIENTVAAQPLSDDERKKLEEQIAAAEARAAEWEAKARELEQNQDTIVKHRSDKMKEALNKRLSEFKASMESERAQLQQDKERLDADFKLRMEQERKIWETEQASLQNEVKPPSTPQQPKPEAPVSTPNTSAPDINNLGDQEIRELVSKNATIRSIVQNNIKNKLAVEAKKMKEEYEVSTKAEWEQKILQAKDSAHQLATSKMNLKLNMTENRARMANAKIEVVETAAKDTPQRPVGEVWEIAKNTKPPPMPPKQAPPSATPAGSNATTGMFLCLTERPKLMSQPAPTNPSTPSKPTPALQEAKPTPSTTIPPKPAAPSIPQPAVNNPFATGPQDQTPAVNPFAPSSLPTPQQTASTGIPQPAQPPASQIPKASNLPLPGGARKPSGQQIPRGGARGGASQHRGRGGGHQGRTSLNPSADNFQPGAKRPRGDSEVGNGTKRPRGGGPVS</sequence>
<feature type="region of interest" description="Disordered" evidence="5">
    <location>
        <begin position="393"/>
        <end position="434"/>
    </location>
</feature>
<feature type="coiled-coil region" evidence="4">
    <location>
        <begin position="992"/>
        <end position="1118"/>
    </location>
</feature>
<feature type="coiled-coil region" evidence="4">
    <location>
        <begin position="1154"/>
        <end position="1234"/>
    </location>
</feature>
<dbReference type="EMBL" id="JAWHQM010000003">
    <property type="protein sequence ID" value="KAK5625979.1"/>
    <property type="molecule type" value="Genomic_DNA"/>
</dbReference>
<feature type="compositionally biased region" description="Polar residues" evidence="5">
    <location>
        <begin position="1973"/>
        <end position="1984"/>
    </location>
</feature>
<feature type="compositionally biased region" description="Basic and acidic residues" evidence="5">
    <location>
        <begin position="1"/>
        <end position="12"/>
    </location>
</feature>
<dbReference type="GO" id="GO:0005643">
    <property type="term" value="C:nuclear pore"/>
    <property type="evidence" value="ECO:0007669"/>
    <property type="project" value="TreeGrafter"/>
</dbReference>
<dbReference type="Pfam" id="PF25481">
    <property type="entry name" value="Nucleoprot-TPR"/>
    <property type="match status" value="1"/>
</dbReference>
<evidence type="ECO:0000259" key="8">
    <source>
        <dbReference type="Pfam" id="PF25785"/>
    </source>
</evidence>
<proteinExistence type="predicted"/>
<feature type="domain" description="Nucleoprotein TPR/MPL1" evidence="7">
    <location>
        <begin position="212"/>
        <end position="289"/>
    </location>
</feature>
<evidence type="ECO:0000313" key="9">
    <source>
        <dbReference type="EMBL" id="KAK5625979.1"/>
    </source>
</evidence>
<keyword evidence="2 4" id="KW-0175">Coiled coil</keyword>
<feature type="coiled-coil region" evidence="4">
    <location>
        <begin position="1330"/>
        <end position="1435"/>
    </location>
</feature>
<feature type="compositionally biased region" description="Low complexity" evidence="5">
    <location>
        <begin position="1923"/>
        <end position="1935"/>
    </location>
</feature>
<keyword evidence="3" id="KW-0539">Nucleus</keyword>
<feature type="domain" description="Nucleoprotein TPR/MLP1-2" evidence="6">
    <location>
        <begin position="1096"/>
        <end position="1224"/>
    </location>
</feature>
<evidence type="ECO:0000259" key="6">
    <source>
        <dbReference type="Pfam" id="PF07926"/>
    </source>
</evidence>
<feature type="compositionally biased region" description="Pro residues" evidence="5">
    <location>
        <begin position="1936"/>
        <end position="1947"/>
    </location>
</feature>
<dbReference type="PANTHER" id="PTHR18898:SF2">
    <property type="entry name" value="NUCLEOPROTEIN TPR"/>
    <property type="match status" value="1"/>
</dbReference>
<evidence type="ECO:0000256" key="3">
    <source>
        <dbReference type="ARBA" id="ARBA00023242"/>
    </source>
</evidence>
<comment type="subcellular location">
    <subcellularLocation>
        <location evidence="1">Nucleus</location>
    </subcellularLocation>
</comment>
<accession>A0AAN7UHE0</accession>
<reference evidence="9 10" key="1">
    <citation type="submission" date="2023-10" db="EMBL/GenBank/DDBJ databases">
        <title>Draft genome sequence of Xylaria bambusicola isolate GMP-LS, the root and basal stem rot pathogen of sugarcane in Indonesia.</title>
        <authorList>
            <person name="Selvaraj P."/>
            <person name="Muralishankar V."/>
            <person name="Muruganantham S."/>
            <person name="Sp S."/>
            <person name="Haryani S."/>
            <person name="Lau K.J.X."/>
            <person name="Naqvi N.I."/>
        </authorList>
    </citation>
    <scope>NUCLEOTIDE SEQUENCE [LARGE SCALE GENOMIC DNA]</scope>
    <source>
        <strain evidence="9">GMP-LS</strain>
    </source>
</reference>
<feature type="region of interest" description="Disordered" evidence="5">
    <location>
        <begin position="1729"/>
        <end position="1763"/>
    </location>
</feature>
<dbReference type="Pfam" id="PF07926">
    <property type="entry name" value="TPR_MLP1_2"/>
    <property type="match status" value="1"/>
</dbReference>
<dbReference type="Pfam" id="PF25785">
    <property type="entry name" value="TPR"/>
    <property type="match status" value="1"/>
</dbReference>
<dbReference type="GO" id="GO:0006606">
    <property type="term" value="P:protein import into nucleus"/>
    <property type="evidence" value="ECO:0007669"/>
    <property type="project" value="InterPro"/>
</dbReference>
<dbReference type="InterPro" id="IPR057974">
    <property type="entry name" value="NUA/TPR/MLP1-2-like_dom"/>
</dbReference>
<evidence type="ECO:0000256" key="5">
    <source>
        <dbReference type="SAM" id="MobiDB-lite"/>
    </source>
</evidence>
<feature type="compositionally biased region" description="Pro residues" evidence="5">
    <location>
        <begin position="1873"/>
        <end position="1886"/>
    </location>
</feature>
<evidence type="ECO:0000259" key="7">
    <source>
        <dbReference type="Pfam" id="PF25481"/>
    </source>
</evidence>
<evidence type="ECO:0008006" key="11">
    <source>
        <dbReference type="Google" id="ProtNLM"/>
    </source>
</evidence>
<feature type="region of interest" description="Disordered" evidence="5">
    <location>
        <begin position="1516"/>
        <end position="1562"/>
    </location>
</feature>
<dbReference type="GO" id="GO:0006406">
    <property type="term" value="P:mRNA export from nucleus"/>
    <property type="evidence" value="ECO:0007669"/>
    <property type="project" value="TreeGrafter"/>
</dbReference>
<dbReference type="InterPro" id="IPR057577">
    <property type="entry name" value="Nucleoprot-TPR/MLP1_dom"/>
</dbReference>
<evidence type="ECO:0000256" key="4">
    <source>
        <dbReference type="SAM" id="Coils"/>
    </source>
</evidence>
<feature type="region of interest" description="Disordered" evidence="5">
    <location>
        <begin position="326"/>
        <end position="353"/>
    </location>
</feature>
<feature type="compositionally biased region" description="Polar residues" evidence="5">
    <location>
        <begin position="1950"/>
        <end position="1965"/>
    </location>
</feature>
<feature type="coiled-coil region" evidence="4">
    <location>
        <begin position="722"/>
        <end position="960"/>
    </location>
</feature>
<feature type="compositionally biased region" description="Pro residues" evidence="5">
    <location>
        <begin position="1739"/>
        <end position="1748"/>
    </location>
</feature>
<evidence type="ECO:0000256" key="2">
    <source>
        <dbReference type="ARBA" id="ARBA00023054"/>
    </source>
</evidence>
<feature type="compositionally biased region" description="Pro residues" evidence="5">
    <location>
        <begin position="1913"/>
        <end position="1922"/>
    </location>
</feature>
<feature type="region of interest" description="Disordered" evidence="5">
    <location>
        <begin position="496"/>
        <end position="519"/>
    </location>
</feature>
<feature type="coiled-coil region" evidence="4">
    <location>
        <begin position="94"/>
        <end position="142"/>
    </location>
</feature>
<feature type="compositionally biased region" description="Low complexity" evidence="5">
    <location>
        <begin position="1538"/>
        <end position="1550"/>
    </location>
</feature>
<feature type="compositionally biased region" description="Basic and acidic residues" evidence="5">
    <location>
        <begin position="341"/>
        <end position="353"/>
    </location>
</feature>
<dbReference type="GO" id="GO:0017056">
    <property type="term" value="F:structural constituent of nuclear pore"/>
    <property type="evidence" value="ECO:0007669"/>
    <property type="project" value="TreeGrafter"/>
</dbReference>
<feature type="region of interest" description="Disordered" evidence="5">
    <location>
        <begin position="1869"/>
        <end position="2075"/>
    </location>
</feature>
<evidence type="ECO:0000313" key="10">
    <source>
        <dbReference type="Proteomes" id="UP001305414"/>
    </source>
</evidence>
<feature type="compositionally biased region" description="Polar residues" evidence="5">
    <location>
        <begin position="424"/>
        <end position="434"/>
    </location>
</feature>
<feature type="compositionally biased region" description="Basic and acidic residues" evidence="5">
    <location>
        <begin position="500"/>
        <end position="519"/>
    </location>
</feature>
<protein>
    <recommendedName>
        <fullName evidence="11">Nucleoprotein TPR/MLP1 domain-containing protein</fullName>
    </recommendedName>
</protein>
<gene>
    <name evidence="9" type="ORF">RRF57_001695</name>
</gene>
<keyword evidence="10" id="KW-1185">Reference proteome</keyword>
<comment type="caution">
    <text evidence="9">The sequence shown here is derived from an EMBL/GenBank/DDBJ whole genome shotgun (WGS) entry which is preliminary data.</text>
</comment>
<evidence type="ECO:0000256" key="1">
    <source>
        <dbReference type="ARBA" id="ARBA00004123"/>
    </source>
</evidence>